<dbReference type="Proteomes" id="UP000475249">
    <property type="component" value="Unassembled WGS sequence"/>
</dbReference>
<sequence length="145" mass="16744">MSVHMSLAENKTYQLFSSFMPRRKEIKLLKEDEVLDLRVYSADYFSDFNPGNSFVKWALVEVSDFGQLPESMQTFELEGGRYAVFKAKGSEAPALYQHIFTSWLPQSVYALDDRPHFEILQVTGKPNDPDADEFFYIPIKAKESQ</sequence>
<dbReference type="InterPro" id="IPR010499">
    <property type="entry name" value="AraC_E-bd"/>
</dbReference>
<dbReference type="Pfam" id="PF14526">
    <property type="entry name" value="Cass2"/>
    <property type="match status" value="1"/>
</dbReference>
<gene>
    <name evidence="2" type="ORF">GTQ38_16195</name>
</gene>
<accession>A0A6L9EFN9</accession>
<dbReference type="Gene3D" id="3.20.80.10">
    <property type="entry name" value="Regulatory factor, effector binding domain"/>
    <property type="match status" value="1"/>
</dbReference>
<evidence type="ECO:0000259" key="1">
    <source>
        <dbReference type="SMART" id="SM00871"/>
    </source>
</evidence>
<evidence type="ECO:0000313" key="2">
    <source>
        <dbReference type="EMBL" id="NAS13554.1"/>
    </source>
</evidence>
<reference evidence="2 3" key="1">
    <citation type="submission" date="2020-01" db="EMBL/GenBank/DDBJ databases">
        <title>Bacteria diversity of Porities sp.</title>
        <authorList>
            <person name="Wang G."/>
        </authorList>
    </citation>
    <scope>NUCLEOTIDE SEQUENCE [LARGE SCALE GENOMIC DNA]</scope>
    <source>
        <strain evidence="2 3">R33</strain>
    </source>
</reference>
<dbReference type="EMBL" id="WXYO01000007">
    <property type="protein sequence ID" value="NAS13554.1"/>
    <property type="molecule type" value="Genomic_DNA"/>
</dbReference>
<dbReference type="SMART" id="SM00871">
    <property type="entry name" value="AraC_E_bind"/>
    <property type="match status" value="1"/>
</dbReference>
<name>A0A6L9EFN9_9FLAO</name>
<dbReference type="InterPro" id="IPR029441">
    <property type="entry name" value="Cass2"/>
</dbReference>
<dbReference type="AlphaFoldDB" id="A0A6L9EFN9"/>
<dbReference type="SUPFAM" id="SSF55136">
    <property type="entry name" value="Probable bacterial effector-binding domain"/>
    <property type="match status" value="1"/>
</dbReference>
<dbReference type="InterPro" id="IPR011256">
    <property type="entry name" value="Reg_factor_effector_dom_sf"/>
</dbReference>
<proteinExistence type="predicted"/>
<comment type="caution">
    <text evidence="2">The sequence shown here is derived from an EMBL/GenBank/DDBJ whole genome shotgun (WGS) entry which is preliminary data.</text>
</comment>
<protein>
    <submittedName>
        <fullName evidence="2">GyrI-like domain-containing protein</fullName>
    </submittedName>
</protein>
<evidence type="ECO:0000313" key="3">
    <source>
        <dbReference type="Proteomes" id="UP000475249"/>
    </source>
</evidence>
<organism evidence="2 3">
    <name type="scientific">Poritiphilus flavus</name>
    <dbReference type="NCBI Taxonomy" id="2697053"/>
    <lineage>
        <taxon>Bacteria</taxon>
        <taxon>Pseudomonadati</taxon>
        <taxon>Bacteroidota</taxon>
        <taxon>Flavobacteriia</taxon>
        <taxon>Flavobacteriales</taxon>
        <taxon>Flavobacteriaceae</taxon>
        <taxon>Poritiphilus</taxon>
    </lineage>
</organism>
<keyword evidence="3" id="KW-1185">Reference proteome</keyword>
<feature type="domain" description="AraC effector-binding" evidence="1">
    <location>
        <begin position="1"/>
        <end position="140"/>
    </location>
</feature>